<dbReference type="RefSeq" id="WP_180286327.1">
    <property type="nucleotide sequence ID" value="NZ_JABFDB010000041.1"/>
</dbReference>
<evidence type="ECO:0000259" key="10">
    <source>
        <dbReference type="Pfam" id="PF04290"/>
    </source>
</evidence>
<keyword evidence="5 9" id="KW-0812">Transmembrane</keyword>
<keyword evidence="4 9" id="KW-0997">Cell inner membrane</keyword>
<feature type="transmembrane region" description="Helical" evidence="9">
    <location>
        <begin position="125"/>
        <end position="146"/>
    </location>
</feature>
<evidence type="ECO:0000256" key="1">
    <source>
        <dbReference type="ARBA" id="ARBA00004429"/>
    </source>
</evidence>
<keyword evidence="7 9" id="KW-0472">Membrane</keyword>
<evidence type="ECO:0000256" key="3">
    <source>
        <dbReference type="ARBA" id="ARBA00022475"/>
    </source>
</evidence>
<dbReference type="Pfam" id="PF04290">
    <property type="entry name" value="DctQ"/>
    <property type="match status" value="1"/>
</dbReference>
<sequence length="169" mass="18309">MRAGLTLLYRVAEGLGALCLVLIAVLILANIAARNLGFVVRGLDEFAMYFMAASYFLMLAPALRRGSHIRVGIIIDRLRGSARRAFEILCLTAGSALTVYFAFWWAQMTWDSYDFGDLSQGVVPIPLWIPQGVMGLGLVALAVALLDDLAGVLRGRPASYETADLPSEG</sequence>
<protein>
    <recommendedName>
        <fullName evidence="9">TRAP transporter small permease protein</fullName>
    </recommendedName>
</protein>
<evidence type="ECO:0000256" key="2">
    <source>
        <dbReference type="ARBA" id="ARBA00022448"/>
    </source>
</evidence>
<keyword evidence="12" id="KW-1185">Reference proteome</keyword>
<feature type="domain" description="Tripartite ATP-independent periplasmic transporters DctQ component" evidence="10">
    <location>
        <begin position="23"/>
        <end position="154"/>
    </location>
</feature>
<dbReference type="EMBL" id="JABFDB010000041">
    <property type="protein sequence ID" value="NYZ24552.1"/>
    <property type="molecule type" value="Genomic_DNA"/>
</dbReference>
<dbReference type="PANTHER" id="PTHR35011:SF10">
    <property type="entry name" value="TRAP TRANSPORTER SMALL PERMEASE PROTEIN"/>
    <property type="match status" value="1"/>
</dbReference>
<evidence type="ECO:0000256" key="6">
    <source>
        <dbReference type="ARBA" id="ARBA00022989"/>
    </source>
</evidence>
<evidence type="ECO:0000256" key="4">
    <source>
        <dbReference type="ARBA" id="ARBA00022519"/>
    </source>
</evidence>
<organism evidence="11 12">
    <name type="scientific">Azospirillum oleiclasticum</name>
    <dbReference type="NCBI Taxonomy" id="2735135"/>
    <lineage>
        <taxon>Bacteria</taxon>
        <taxon>Pseudomonadati</taxon>
        <taxon>Pseudomonadota</taxon>
        <taxon>Alphaproteobacteria</taxon>
        <taxon>Rhodospirillales</taxon>
        <taxon>Azospirillaceae</taxon>
        <taxon>Azospirillum</taxon>
    </lineage>
</organism>
<gene>
    <name evidence="11" type="ORF">HND93_33020</name>
</gene>
<keyword evidence="3" id="KW-1003">Cell membrane</keyword>
<accession>A0ABX2TKJ2</accession>
<comment type="subunit">
    <text evidence="9">The complex comprises the extracytoplasmic solute receptor protein and the two transmembrane proteins.</text>
</comment>
<dbReference type="PANTHER" id="PTHR35011">
    <property type="entry name" value="2,3-DIKETO-L-GULONATE TRAP TRANSPORTER SMALL PERMEASE PROTEIN YIAM"/>
    <property type="match status" value="1"/>
</dbReference>
<evidence type="ECO:0000256" key="9">
    <source>
        <dbReference type="RuleBase" id="RU369079"/>
    </source>
</evidence>
<feature type="transmembrane region" description="Helical" evidence="9">
    <location>
        <begin position="85"/>
        <end position="105"/>
    </location>
</feature>
<comment type="subcellular location">
    <subcellularLocation>
        <location evidence="1 9">Cell inner membrane</location>
        <topology evidence="1 9">Multi-pass membrane protein</topology>
    </subcellularLocation>
</comment>
<comment type="similarity">
    <text evidence="8 9">Belongs to the TRAP transporter small permease family.</text>
</comment>
<evidence type="ECO:0000313" key="12">
    <source>
        <dbReference type="Proteomes" id="UP000584642"/>
    </source>
</evidence>
<evidence type="ECO:0000256" key="5">
    <source>
        <dbReference type="ARBA" id="ARBA00022692"/>
    </source>
</evidence>
<keyword evidence="6 9" id="KW-1133">Transmembrane helix</keyword>
<evidence type="ECO:0000256" key="7">
    <source>
        <dbReference type="ARBA" id="ARBA00023136"/>
    </source>
</evidence>
<dbReference type="InterPro" id="IPR007387">
    <property type="entry name" value="TRAP_DctQ"/>
</dbReference>
<comment type="function">
    <text evidence="9">Part of the tripartite ATP-independent periplasmic (TRAP) transport system.</text>
</comment>
<name>A0ABX2TKJ2_9PROT</name>
<evidence type="ECO:0000313" key="11">
    <source>
        <dbReference type="EMBL" id="NYZ24552.1"/>
    </source>
</evidence>
<feature type="transmembrane region" description="Helical" evidence="9">
    <location>
        <begin position="12"/>
        <end position="34"/>
    </location>
</feature>
<feature type="transmembrane region" description="Helical" evidence="9">
    <location>
        <begin position="46"/>
        <end position="64"/>
    </location>
</feature>
<keyword evidence="2 9" id="KW-0813">Transport</keyword>
<dbReference type="InterPro" id="IPR055348">
    <property type="entry name" value="DctQ"/>
</dbReference>
<dbReference type="Proteomes" id="UP000584642">
    <property type="component" value="Unassembled WGS sequence"/>
</dbReference>
<comment type="caution">
    <text evidence="11">The sequence shown here is derived from an EMBL/GenBank/DDBJ whole genome shotgun (WGS) entry which is preliminary data.</text>
</comment>
<proteinExistence type="inferred from homology"/>
<reference evidence="11 12" key="1">
    <citation type="submission" date="2020-05" db="EMBL/GenBank/DDBJ databases">
        <title>Azospirillum oleiclasticum sp. nov, a nitrogen-fixing and heavy crude oil-emulsifying bacterium isolated from the crude oil of Yumen Oilfield.</title>
        <authorList>
            <person name="Wu D."/>
            <person name="Cai M."/>
            <person name="Zhang X."/>
        </authorList>
    </citation>
    <scope>NUCLEOTIDE SEQUENCE [LARGE SCALE GENOMIC DNA]</scope>
    <source>
        <strain evidence="11 12">ROY-1-1-2</strain>
    </source>
</reference>
<evidence type="ECO:0000256" key="8">
    <source>
        <dbReference type="ARBA" id="ARBA00038436"/>
    </source>
</evidence>